<dbReference type="PANTHER" id="PTHR41913:SF1">
    <property type="entry name" value="DUF1684 DOMAIN-CONTAINING PROTEIN"/>
    <property type="match status" value="1"/>
</dbReference>
<evidence type="ECO:0000313" key="1">
    <source>
        <dbReference type="EMBL" id="MFD1142426.1"/>
    </source>
</evidence>
<reference evidence="2" key="1">
    <citation type="journal article" date="2019" name="Int. J. Syst. Evol. Microbiol.">
        <title>The Global Catalogue of Microorganisms (GCM) 10K type strain sequencing project: providing services to taxonomists for standard genome sequencing and annotation.</title>
        <authorList>
            <consortium name="The Broad Institute Genomics Platform"/>
            <consortium name="The Broad Institute Genome Sequencing Center for Infectious Disease"/>
            <person name="Wu L."/>
            <person name="Ma J."/>
        </authorList>
    </citation>
    <scope>NUCLEOTIDE SEQUENCE [LARGE SCALE GENOMIC DNA]</scope>
    <source>
        <strain evidence="2">CCUG 55608</strain>
    </source>
</reference>
<protein>
    <submittedName>
        <fullName evidence="1">DUF1684 domain-containing protein</fullName>
    </submittedName>
</protein>
<keyword evidence="2" id="KW-1185">Reference proteome</keyword>
<dbReference type="PANTHER" id="PTHR41913">
    <property type="entry name" value="DUF1684 DOMAIN-CONTAINING PROTEIN"/>
    <property type="match status" value="1"/>
</dbReference>
<organism evidence="1 2">
    <name type="scientific">Larkinella insperata</name>
    <dbReference type="NCBI Taxonomy" id="332158"/>
    <lineage>
        <taxon>Bacteria</taxon>
        <taxon>Pseudomonadati</taxon>
        <taxon>Bacteroidota</taxon>
        <taxon>Cytophagia</taxon>
        <taxon>Cytophagales</taxon>
        <taxon>Spirosomataceae</taxon>
        <taxon>Larkinella</taxon>
    </lineage>
</organism>
<dbReference type="RefSeq" id="WP_265992917.1">
    <property type="nucleotide sequence ID" value="NZ_CP110973.1"/>
</dbReference>
<dbReference type="Pfam" id="PF07920">
    <property type="entry name" value="DUF1684"/>
    <property type="match status" value="1"/>
</dbReference>
<accession>A0ABW3QHY8</accession>
<sequence length="230" mass="26389">MILATIFPDLNWYPISKRHGLVHQMNRKNKHRIAGMLLALLVSHSGFSQIPYSNKIAAHREEYKAGFLKSPKSPLKKDDLPYLRFFEPDSTYQVEATVQRTPQAEPFELPTYDGKKKTYVKYAILLFRLKGNPYELTLYRSLQLAQLPQYRDYLFLPFKDATNGKSTYGGGRYMDLRVGNIKDGKLLLDFNKAYNPYCAYSDGYACPIPPKENQLTVSVEAGEKQFAGKK</sequence>
<proteinExistence type="predicted"/>
<dbReference type="Proteomes" id="UP001597116">
    <property type="component" value="Unassembled WGS sequence"/>
</dbReference>
<evidence type="ECO:0000313" key="2">
    <source>
        <dbReference type="Proteomes" id="UP001597116"/>
    </source>
</evidence>
<dbReference type="InterPro" id="IPR012467">
    <property type="entry name" value="DUF1684"/>
</dbReference>
<comment type="caution">
    <text evidence="1">The sequence shown here is derived from an EMBL/GenBank/DDBJ whole genome shotgun (WGS) entry which is preliminary data.</text>
</comment>
<gene>
    <name evidence="1" type="ORF">ACFQ4C_14970</name>
</gene>
<name>A0ABW3QHY8_9BACT</name>
<dbReference type="EMBL" id="JBHTLP010000008">
    <property type="protein sequence ID" value="MFD1142426.1"/>
    <property type="molecule type" value="Genomic_DNA"/>
</dbReference>